<protein>
    <recommendedName>
        <fullName evidence="1">YCII-related domain-containing protein</fullName>
    </recommendedName>
</protein>
<keyword evidence="3" id="KW-1185">Reference proteome</keyword>
<proteinExistence type="predicted"/>
<dbReference type="Proteomes" id="UP000292702">
    <property type="component" value="Unassembled WGS sequence"/>
</dbReference>
<dbReference type="InterPro" id="IPR051807">
    <property type="entry name" value="Sec-metab_biosynth-assoc"/>
</dbReference>
<dbReference type="InterPro" id="IPR011008">
    <property type="entry name" value="Dimeric_a/b-barrel"/>
</dbReference>
<dbReference type="SUPFAM" id="SSF54909">
    <property type="entry name" value="Dimeric alpha+beta barrel"/>
    <property type="match status" value="1"/>
</dbReference>
<dbReference type="PANTHER" id="PTHR33606">
    <property type="entry name" value="PROTEIN YCII"/>
    <property type="match status" value="1"/>
</dbReference>
<evidence type="ECO:0000259" key="1">
    <source>
        <dbReference type="Pfam" id="PF03795"/>
    </source>
</evidence>
<dbReference type="STRING" id="92696.A0A4R0REL0"/>
<feature type="domain" description="YCII-related" evidence="1">
    <location>
        <begin position="9"/>
        <end position="104"/>
    </location>
</feature>
<sequence length="109" mass="12378">MSAPTTFKFAIWAPDYSDEECLARRLSVRERHLVNAKKLTEAGTLKLGGAMLKDGTHLTDQPKMQGSLMIYEAESIDVVWKLIKEDIYYTGNVWDKERLQITPFKSAGL</sequence>
<reference evidence="2 3" key="1">
    <citation type="submission" date="2018-11" db="EMBL/GenBank/DDBJ databases">
        <title>Genome assembly of Steccherinum ochraceum LE-BIN_3174, the white-rot fungus of the Steccherinaceae family (The Residual Polyporoid clade, Polyporales, Basidiomycota).</title>
        <authorList>
            <person name="Fedorova T.V."/>
            <person name="Glazunova O.A."/>
            <person name="Landesman E.O."/>
            <person name="Moiseenko K.V."/>
            <person name="Psurtseva N.V."/>
            <person name="Savinova O.S."/>
            <person name="Shakhova N.V."/>
            <person name="Tyazhelova T.V."/>
            <person name="Vasina D.V."/>
        </authorList>
    </citation>
    <scope>NUCLEOTIDE SEQUENCE [LARGE SCALE GENOMIC DNA]</scope>
    <source>
        <strain evidence="2 3">LE-BIN_3174</strain>
    </source>
</reference>
<gene>
    <name evidence="2" type="ORF">EIP91_001078</name>
</gene>
<dbReference type="AlphaFoldDB" id="A0A4R0REL0"/>
<name>A0A4R0REL0_9APHY</name>
<dbReference type="OrthoDB" id="5519740at2759"/>
<dbReference type="InterPro" id="IPR005545">
    <property type="entry name" value="YCII"/>
</dbReference>
<dbReference type="PANTHER" id="PTHR33606:SF3">
    <property type="entry name" value="PROTEIN YCII"/>
    <property type="match status" value="1"/>
</dbReference>
<accession>A0A4R0REL0</accession>
<dbReference type="Pfam" id="PF03795">
    <property type="entry name" value="YCII"/>
    <property type="match status" value="1"/>
</dbReference>
<evidence type="ECO:0000313" key="3">
    <source>
        <dbReference type="Proteomes" id="UP000292702"/>
    </source>
</evidence>
<dbReference type="Gene3D" id="3.30.70.1060">
    <property type="entry name" value="Dimeric alpha+beta barrel"/>
    <property type="match status" value="1"/>
</dbReference>
<organism evidence="2 3">
    <name type="scientific">Steccherinum ochraceum</name>
    <dbReference type="NCBI Taxonomy" id="92696"/>
    <lineage>
        <taxon>Eukaryota</taxon>
        <taxon>Fungi</taxon>
        <taxon>Dikarya</taxon>
        <taxon>Basidiomycota</taxon>
        <taxon>Agaricomycotina</taxon>
        <taxon>Agaricomycetes</taxon>
        <taxon>Polyporales</taxon>
        <taxon>Steccherinaceae</taxon>
        <taxon>Steccherinum</taxon>
    </lineage>
</organism>
<dbReference type="EMBL" id="RWJN01000126">
    <property type="protein sequence ID" value="TCD66660.1"/>
    <property type="molecule type" value="Genomic_DNA"/>
</dbReference>
<evidence type="ECO:0000313" key="2">
    <source>
        <dbReference type="EMBL" id="TCD66660.1"/>
    </source>
</evidence>
<comment type="caution">
    <text evidence="2">The sequence shown here is derived from an EMBL/GenBank/DDBJ whole genome shotgun (WGS) entry which is preliminary data.</text>
</comment>